<evidence type="ECO:0000313" key="2">
    <source>
        <dbReference type="Proteomes" id="UP001221898"/>
    </source>
</evidence>
<organism evidence="1 2">
    <name type="scientific">Aldrovandia affinis</name>
    <dbReference type="NCBI Taxonomy" id="143900"/>
    <lineage>
        <taxon>Eukaryota</taxon>
        <taxon>Metazoa</taxon>
        <taxon>Chordata</taxon>
        <taxon>Craniata</taxon>
        <taxon>Vertebrata</taxon>
        <taxon>Euteleostomi</taxon>
        <taxon>Actinopterygii</taxon>
        <taxon>Neopterygii</taxon>
        <taxon>Teleostei</taxon>
        <taxon>Notacanthiformes</taxon>
        <taxon>Halosauridae</taxon>
        <taxon>Aldrovandia</taxon>
    </lineage>
</organism>
<sequence length="80" mass="9480">METFSIIFSFYDKLFRTLQQKCQDIAFCLDRLADFEQKMAVKRQNFDRTYTSMCETPRGDQCPEQALPCDHRPLCEEKAT</sequence>
<dbReference type="EMBL" id="JAINUG010000025">
    <property type="protein sequence ID" value="KAJ8410780.1"/>
    <property type="molecule type" value="Genomic_DNA"/>
</dbReference>
<gene>
    <name evidence="1" type="ORF">AAFF_G00187370</name>
</gene>
<evidence type="ECO:0000313" key="1">
    <source>
        <dbReference type="EMBL" id="KAJ8410780.1"/>
    </source>
</evidence>
<keyword evidence="2" id="KW-1185">Reference proteome</keyword>
<accession>A0AAD7SXY0</accession>
<name>A0AAD7SXY0_9TELE</name>
<dbReference type="Proteomes" id="UP001221898">
    <property type="component" value="Unassembled WGS sequence"/>
</dbReference>
<reference evidence="1" key="1">
    <citation type="journal article" date="2023" name="Science">
        <title>Genome structures resolve the early diversification of teleost fishes.</title>
        <authorList>
            <person name="Parey E."/>
            <person name="Louis A."/>
            <person name="Montfort J."/>
            <person name="Bouchez O."/>
            <person name="Roques C."/>
            <person name="Iampietro C."/>
            <person name="Lluch J."/>
            <person name="Castinel A."/>
            <person name="Donnadieu C."/>
            <person name="Desvignes T."/>
            <person name="Floi Bucao C."/>
            <person name="Jouanno E."/>
            <person name="Wen M."/>
            <person name="Mejri S."/>
            <person name="Dirks R."/>
            <person name="Jansen H."/>
            <person name="Henkel C."/>
            <person name="Chen W.J."/>
            <person name="Zahm M."/>
            <person name="Cabau C."/>
            <person name="Klopp C."/>
            <person name="Thompson A.W."/>
            <person name="Robinson-Rechavi M."/>
            <person name="Braasch I."/>
            <person name="Lecointre G."/>
            <person name="Bobe J."/>
            <person name="Postlethwait J.H."/>
            <person name="Berthelot C."/>
            <person name="Roest Crollius H."/>
            <person name="Guiguen Y."/>
        </authorList>
    </citation>
    <scope>NUCLEOTIDE SEQUENCE</scope>
    <source>
        <strain evidence="1">NC1722</strain>
    </source>
</reference>
<protein>
    <submittedName>
        <fullName evidence="1">Uncharacterized protein</fullName>
    </submittedName>
</protein>
<proteinExistence type="predicted"/>
<dbReference type="AlphaFoldDB" id="A0AAD7SXY0"/>
<comment type="caution">
    <text evidence="1">The sequence shown here is derived from an EMBL/GenBank/DDBJ whole genome shotgun (WGS) entry which is preliminary data.</text>
</comment>